<sequence length="180" mass="20601">MLKCLYFATSTPLFSSLAISQATPSLQDPVPRSWQLVGMYHEDDKDKLVNIPKVSLHLFDVDSGEIPVVPENEQGLHSLVTHRNKIRFRMRNCDAPKNDHLLCIYKQPEGSKYLFESKDLCAEWKRAIGDLLGDEEEAASIIILQRITSMFVKSKQQIIWEQLNLKPQSESLRQTFAGKK</sequence>
<protein>
    <submittedName>
        <fullName evidence="1">Uncharacterized protein</fullName>
    </submittedName>
</protein>
<organism evidence="1 2">
    <name type="scientific">Paramuricea clavata</name>
    <name type="common">Red gorgonian</name>
    <name type="synonym">Violescent sea-whip</name>
    <dbReference type="NCBI Taxonomy" id="317549"/>
    <lineage>
        <taxon>Eukaryota</taxon>
        <taxon>Metazoa</taxon>
        <taxon>Cnidaria</taxon>
        <taxon>Anthozoa</taxon>
        <taxon>Octocorallia</taxon>
        <taxon>Malacalcyonacea</taxon>
        <taxon>Plexauridae</taxon>
        <taxon>Paramuricea</taxon>
    </lineage>
</organism>
<dbReference type="AlphaFoldDB" id="A0A6S7I096"/>
<comment type="caution">
    <text evidence="1">The sequence shown here is derived from an EMBL/GenBank/DDBJ whole genome shotgun (WGS) entry which is preliminary data.</text>
</comment>
<dbReference type="EMBL" id="CACRXK020006783">
    <property type="protein sequence ID" value="CAB4010427.1"/>
    <property type="molecule type" value="Genomic_DNA"/>
</dbReference>
<dbReference type="Proteomes" id="UP001152795">
    <property type="component" value="Unassembled WGS sequence"/>
</dbReference>
<evidence type="ECO:0000313" key="2">
    <source>
        <dbReference type="Proteomes" id="UP001152795"/>
    </source>
</evidence>
<keyword evidence="2" id="KW-1185">Reference proteome</keyword>
<accession>A0A6S7I096</accession>
<reference evidence="1" key="1">
    <citation type="submission" date="2020-04" db="EMBL/GenBank/DDBJ databases">
        <authorList>
            <person name="Alioto T."/>
            <person name="Alioto T."/>
            <person name="Gomez Garrido J."/>
        </authorList>
    </citation>
    <scope>NUCLEOTIDE SEQUENCE</scope>
    <source>
        <strain evidence="1">A484AB</strain>
    </source>
</reference>
<proteinExistence type="predicted"/>
<name>A0A6S7I096_PARCT</name>
<evidence type="ECO:0000313" key="1">
    <source>
        <dbReference type="EMBL" id="CAB4010427.1"/>
    </source>
</evidence>
<gene>
    <name evidence="1" type="ORF">PACLA_8A053022</name>
</gene>